<organism evidence="1 2">
    <name type="scientific">Flexibacter flexilis DSM 6793</name>
    <dbReference type="NCBI Taxonomy" id="927664"/>
    <lineage>
        <taxon>Bacteria</taxon>
        <taxon>Pseudomonadati</taxon>
        <taxon>Bacteroidota</taxon>
        <taxon>Cytophagia</taxon>
        <taxon>Cytophagales</taxon>
        <taxon>Flexibacteraceae</taxon>
        <taxon>Flexibacter</taxon>
    </lineage>
</organism>
<dbReference type="InterPro" id="IPR026341">
    <property type="entry name" value="T9SS_type_B"/>
</dbReference>
<sequence>MDTVTVCIGQSLSLDDCFDTTQVTDINISYNIHYNLQPTDFVSVDRRNPYTFSYSTAGTYTVVQDINKGTAQQRKKIVVVILPPAPEYTLQGCNNNVLSVHLDGQRYKRYYLNFGDASAPKIINFKGADTTILYTYASPNTYTVAVRGMIPPSDCGVEIQQQMTVFQSLIKPEVMSMTATKAAGLTVRFDARPFLQYRFLVKKQNASVYTFADTISSASGIITANVPNTSDATTVPYCLMVQAFDVCGNILNSTEMCNSPLDVQSLSGQNIIEWPTYTPNAALQSYELFRDGQNVGTFNSALTNQYTDTNIKCGKQYCYSLRTTLTHKNGLNNDNITISTEGNKCVTAFFNTKPAALTHVTASVSEDNKILVSWQKPSISIAQYNIVQHDGDNSTTFLVAANDTSKQMPNVIAADKKYCYTISYTDSCGNVSDESASICPVYLSAFEQKGQKMLQWSAYAGTPAATGYRLEWLDENGQVVSLQDFNPSTNSFQDNTLDTLHQLLRYRVRVLLPDSTPVYSNIGTLKQRLKIWIPEAFSPNQDGTNDAFRVYGYFAEKVDLQIFNQWGQLVFRADNFRDAWDGTSNGTDVTAGVYVLRMDITDQTGHKETFRQTLTVAR</sequence>
<dbReference type="SUPFAM" id="SSF49265">
    <property type="entry name" value="Fibronectin type III"/>
    <property type="match status" value="1"/>
</dbReference>
<dbReference type="Pfam" id="PF13585">
    <property type="entry name" value="CHU_C"/>
    <property type="match status" value="1"/>
</dbReference>
<gene>
    <name evidence="1" type="ORF">SAMN05421780_101442</name>
</gene>
<dbReference type="InterPro" id="IPR035986">
    <property type="entry name" value="PKD_dom_sf"/>
</dbReference>
<dbReference type="AlphaFoldDB" id="A0A1I1DSV9"/>
<reference evidence="1 2" key="1">
    <citation type="submission" date="2016-10" db="EMBL/GenBank/DDBJ databases">
        <authorList>
            <person name="de Groot N.N."/>
        </authorList>
    </citation>
    <scope>NUCLEOTIDE SEQUENCE [LARGE SCALE GENOMIC DNA]</scope>
    <source>
        <strain evidence="1 2">DSM 6793</strain>
    </source>
</reference>
<accession>A0A1I1DSV9</accession>
<name>A0A1I1DSV9_9BACT</name>
<dbReference type="EMBL" id="FOLE01000001">
    <property type="protein sequence ID" value="SFB77944.1"/>
    <property type="molecule type" value="Genomic_DNA"/>
</dbReference>
<dbReference type="Proteomes" id="UP000199514">
    <property type="component" value="Unassembled WGS sequence"/>
</dbReference>
<protein>
    <submittedName>
        <fullName evidence="1">Gliding motility-associated C-terminal domain-containing protein</fullName>
    </submittedName>
</protein>
<keyword evidence="2" id="KW-1185">Reference proteome</keyword>
<dbReference type="InterPro" id="IPR036116">
    <property type="entry name" value="FN3_sf"/>
</dbReference>
<dbReference type="InterPro" id="IPR013783">
    <property type="entry name" value="Ig-like_fold"/>
</dbReference>
<dbReference type="Gene3D" id="2.60.40.10">
    <property type="entry name" value="Immunoglobulins"/>
    <property type="match status" value="2"/>
</dbReference>
<dbReference type="STRING" id="927664.SAMN05421780_101442"/>
<evidence type="ECO:0000313" key="1">
    <source>
        <dbReference type="EMBL" id="SFB77944.1"/>
    </source>
</evidence>
<dbReference type="SUPFAM" id="SSF49299">
    <property type="entry name" value="PKD domain"/>
    <property type="match status" value="1"/>
</dbReference>
<proteinExistence type="predicted"/>
<dbReference type="NCBIfam" id="TIGR04131">
    <property type="entry name" value="Bac_Flav_CTERM"/>
    <property type="match status" value="1"/>
</dbReference>
<evidence type="ECO:0000313" key="2">
    <source>
        <dbReference type="Proteomes" id="UP000199514"/>
    </source>
</evidence>